<keyword evidence="4 7" id="KW-0812">Transmembrane</keyword>
<dbReference type="Proteomes" id="UP000004324">
    <property type="component" value="Unassembled WGS sequence"/>
</dbReference>
<dbReference type="AlphaFoldDB" id="I8RK50"/>
<keyword evidence="6 7" id="KW-0472">Membrane</keyword>
<dbReference type="InterPro" id="IPR020846">
    <property type="entry name" value="MFS_dom"/>
</dbReference>
<evidence type="ECO:0000256" key="5">
    <source>
        <dbReference type="ARBA" id="ARBA00022989"/>
    </source>
</evidence>
<dbReference type="OrthoDB" id="6360at2"/>
<comment type="caution">
    <text evidence="9">The sequence shown here is derived from an EMBL/GenBank/DDBJ whole genome shotgun (WGS) entry which is preliminary data.</text>
</comment>
<dbReference type="InterPro" id="IPR011701">
    <property type="entry name" value="MFS"/>
</dbReference>
<evidence type="ECO:0000313" key="10">
    <source>
        <dbReference type="Proteomes" id="UP000004324"/>
    </source>
</evidence>
<keyword evidence="5 7" id="KW-1133">Transmembrane helix</keyword>
<proteinExistence type="predicted"/>
<dbReference type="EMBL" id="AKVJ01000024">
    <property type="protein sequence ID" value="EIW18680.1"/>
    <property type="molecule type" value="Genomic_DNA"/>
</dbReference>
<organism evidence="9 10">
    <name type="scientific">Pelosinus fermentans B4</name>
    <dbReference type="NCBI Taxonomy" id="1149862"/>
    <lineage>
        <taxon>Bacteria</taxon>
        <taxon>Bacillati</taxon>
        <taxon>Bacillota</taxon>
        <taxon>Negativicutes</taxon>
        <taxon>Selenomonadales</taxon>
        <taxon>Sporomusaceae</taxon>
        <taxon>Pelosinus</taxon>
    </lineage>
</organism>
<reference evidence="9 10" key="1">
    <citation type="journal article" date="2012" name="J. Bacteriol.">
        <title>Draft Genome Sequences for Two Metal-Reducing Pelosinus fermentans Strains Isolated from a Cr(VI)-Contaminated Site and for Type Strain R7.</title>
        <authorList>
            <person name="Brown S.D."/>
            <person name="Podar M."/>
            <person name="Klingeman D.M."/>
            <person name="Johnson C.M."/>
            <person name="Yang Z.K."/>
            <person name="Utturkar S.M."/>
            <person name="Land M.L."/>
            <person name="Mosher J.J."/>
            <person name="Hurt R.A.Jr."/>
            <person name="Phelps T.J."/>
            <person name="Palumbo A.V."/>
            <person name="Arkin A.P."/>
            <person name="Hazen T.C."/>
            <person name="Elias D.A."/>
        </authorList>
    </citation>
    <scope>NUCLEOTIDE SEQUENCE [LARGE SCALE GENOMIC DNA]</scope>
    <source>
        <strain evidence="9 10">B4</strain>
    </source>
</reference>
<feature type="transmembrane region" description="Helical" evidence="7">
    <location>
        <begin position="78"/>
        <end position="97"/>
    </location>
</feature>
<feature type="transmembrane region" description="Helical" evidence="7">
    <location>
        <begin position="173"/>
        <end position="193"/>
    </location>
</feature>
<feature type="transmembrane region" description="Helical" evidence="7">
    <location>
        <begin position="244"/>
        <end position="261"/>
    </location>
</feature>
<evidence type="ECO:0000256" key="7">
    <source>
        <dbReference type="SAM" id="Phobius"/>
    </source>
</evidence>
<dbReference type="GO" id="GO:0005886">
    <property type="term" value="C:plasma membrane"/>
    <property type="evidence" value="ECO:0007669"/>
    <property type="project" value="UniProtKB-SubCell"/>
</dbReference>
<dbReference type="PROSITE" id="PS50850">
    <property type="entry name" value="MFS"/>
    <property type="match status" value="1"/>
</dbReference>
<feature type="transmembrane region" description="Helical" evidence="7">
    <location>
        <begin position="12"/>
        <end position="30"/>
    </location>
</feature>
<protein>
    <submittedName>
        <fullName evidence="9">D-galactonate transporter</fullName>
    </submittedName>
</protein>
<evidence type="ECO:0000313" key="9">
    <source>
        <dbReference type="EMBL" id="EIW18680.1"/>
    </source>
</evidence>
<dbReference type="PANTHER" id="PTHR11662">
    <property type="entry name" value="SOLUTE CARRIER FAMILY 17"/>
    <property type="match status" value="1"/>
</dbReference>
<evidence type="ECO:0000259" key="8">
    <source>
        <dbReference type="PROSITE" id="PS50850"/>
    </source>
</evidence>
<dbReference type="GO" id="GO:0022857">
    <property type="term" value="F:transmembrane transporter activity"/>
    <property type="evidence" value="ECO:0007669"/>
    <property type="project" value="InterPro"/>
</dbReference>
<evidence type="ECO:0000256" key="3">
    <source>
        <dbReference type="ARBA" id="ARBA00022475"/>
    </source>
</evidence>
<name>I8RK50_9FIRM</name>
<dbReference type="Pfam" id="PF07690">
    <property type="entry name" value="MFS_1"/>
    <property type="match status" value="1"/>
</dbReference>
<dbReference type="CDD" id="cd17319">
    <property type="entry name" value="MFS_ExuT_GudP_like"/>
    <property type="match status" value="1"/>
</dbReference>
<dbReference type="RefSeq" id="WP_007933942.1">
    <property type="nucleotide sequence ID" value="NZ_AKVJ01000024.1"/>
</dbReference>
<feature type="transmembrane region" description="Helical" evidence="7">
    <location>
        <begin position="341"/>
        <end position="362"/>
    </location>
</feature>
<feature type="domain" description="Major facilitator superfamily (MFS) profile" evidence="8">
    <location>
        <begin position="17"/>
        <end position="429"/>
    </location>
</feature>
<dbReference type="PANTHER" id="PTHR11662:SF399">
    <property type="entry name" value="FI19708P1-RELATED"/>
    <property type="match status" value="1"/>
</dbReference>
<dbReference type="Gene3D" id="1.20.1250.20">
    <property type="entry name" value="MFS general substrate transporter like domains"/>
    <property type="match status" value="2"/>
</dbReference>
<feature type="transmembrane region" description="Helical" evidence="7">
    <location>
        <begin position="403"/>
        <end position="424"/>
    </location>
</feature>
<keyword evidence="3" id="KW-1003">Cell membrane</keyword>
<accession>I8RK50</accession>
<dbReference type="NCBIfam" id="TIGR00893">
    <property type="entry name" value="2A0114"/>
    <property type="match status" value="1"/>
</dbReference>
<dbReference type="SUPFAM" id="SSF103473">
    <property type="entry name" value="MFS general substrate transporter"/>
    <property type="match status" value="1"/>
</dbReference>
<sequence length="440" mass="48210">MNDKQVIQKKTNIRYFILAMLFIVTTFNYVDRATLSIAASAMRKELGFDAVTMGMAFSAFGWSYTAMQIPGGWVLDKYGARVVYGSGLFLWSLFTVLQGTVGFFAGSAFAMLFGLRFLMGIAEAPAFPANARITAMWFPTHERGFASAIFNSAQYFALAVFTPLMAWTLHAFGWHYIFYWTGAAGIVISIFWFKVIRDPKNHSGVNQAEMDYIEAGGGLASLGDKKTPIKWNYVRALVQNRQMIGVYLGQFCLNTITWFFLTWFPTYLVEAKGMSMLKVGIVASIPAIAGFAGGVLGGYWSDWLLRRGKSLTVARKTPIIIGLVFSSSIILANYVDSTVLVVAVMSLAFFSKGVGALGWCVVGDTSPKEMMGVSGGIFNMVGNLASIVTPLAIGYILKVTQSFNGALVFVGIMGLLGAMSYLFIVGDIHRVELKIDKDEL</sequence>
<feature type="transmembrane region" description="Helical" evidence="7">
    <location>
        <begin position="317"/>
        <end position="335"/>
    </location>
</feature>
<feature type="transmembrane region" description="Helical" evidence="7">
    <location>
        <begin position="374"/>
        <end position="397"/>
    </location>
</feature>
<keyword evidence="2" id="KW-0813">Transport</keyword>
<dbReference type="InterPro" id="IPR000849">
    <property type="entry name" value="Sugar_P_transporter"/>
</dbReference>
<feature type="transmembrane region" description="Helical" evidence="7">
    <location>
        <begin position="103"/>
        <end position="124"/>
    </location>
</feature>
<evidence type="ECO:0000256" key="1">
    <source>
        <dbReference type="ARBA" id="ARBA00004651"/>
    </source>
</evidence>
<evidence type="ECO:0000256" key="4">
    <source>
        <dbReference type="ARBA" id="ARBA00022692"/>
    </source>
</evidence>
<feature type="transmembrane region" description="Helical" evidence="7">
    <location>
        <begin position="145"/>
        <end position="167"/>
    </location>
</feature>
<evidence type="ECO:0000256" key="6">
    <source>
        <dbReference type="ARBA" id="ARBA00023136"/>
    </source>
</evidence>
<comment type="subcellular location">
    <subcellularLocation>
        <location evidence="1">Cell membrane</location>
        <topology evidence="1">Multi-pass membrane protein</topology>
    </subcellularLocation>
</comment>
<keyword evidence="10" id="KW-1185">Reference proteome</keyword>
<dbReference type="PIRSF" id="PIRSF002808">
    <property type="entry name" value="Hexose_phosphate_transp"/>
    <property type="match status" value="1"/>
</dbReference>
<feature type="transmembrane region" description="Helical" evidence="7">
    <location>
        <begin position="281"/>
        <end position="305"/>
    </location>
</feature>
<feature type="transmembrane region" description="Helical" evidence="7">
    <location>
        <begin position="50"/>
        <end position="66"/>
    </location>
</feature>
<dbReference type="InterPro" id="IPR036259">
    <property type="entry name" value="MFS_trans_sf"/>
</dbReference>
<gene>
    <name evidence="9" type="ORF">FB4_3183</name>
</gene>
<dbReference type="InterPro" id="IPR050382">
    <property type="entry name" value="MFS_Na/Anion_cotransporter"/>
</dbReference>
<evidence type="ECO:0000256" key="2">
    <source>
        <dbReference type="ARBA" id="ARBA00022448"/>
    </source>
</evidence>
<dbReference type="PATRIC" id="fig|1149862.3.peg.2147"/>